<dbReference type="Pfam" id="PF00455">
    <property type="entry name" value="DeoRC"/>
    <property type="match status" value="1"/>
</dbReference>
<feature type="domain" description="HTH deoR-type" evidence="5">
    <location>
        <begin position="3"/>
        <end position="58"/>
    </location>
</feature>
<comment type="caution">
    <text evidence="6">The sequence shown here is derived from an EMBL/GenBank/DDBJ whole genome shotgun (WGS) entry which is preliminary data.</text>
</comment>
<name>A0ABY2BG65_9ACTN</name>
<reference evidence="6 7" key="1">
    <citation type="journal article" date="2015" name="Stand. Genomic Sci.">
        <title>Genomic Encyclopedia of Bacterial and Archaeal Type Strains, Phase III: the genomes of soil and plant-associated and newly described type strains.</title>
        <authorList>
            <person name="Whitman W.B."/>
            <person name="Woyke T."/>
            <person name="Klenk H.P."/>
            <person name="Zhou Y."/>
            <person name="Lilburn T.G."/>
            <person name="Beck B.J."/>
            <person name="De Vos P."/>
            <person name="Vandamme P."/>
            <person name="Eisen J.A."/>
            <person name="Garrity G."/>
            <person name="Hugenholtz P."/>
            <person name="Kyrpides N.C."/>
        </authorList>
    </citation>
    <scope>NUCLEOTIDE SEQUENCE [LARGE SCALE GENOMIC DNA]</scope>
    <source>
        <strain evidence="6 7">VKM Ac-2538</strain>
    </source>
</reference>
<proteinExistence type="predicted"/>
<dbReference type="PRINTS" id="PR00037">
    <property type="entry name" value="HTHLACR"/>
</dbReference>
<dbReference type="InterPro" id="IPR001034">
    <property type="entry name" value="DeoR_HTH"/>
</dbReference>
<dbReference type="InterPro" id="IPR050313">
    <property type="entry name" value="Carb_Metab_HTH_regulators"/>
</dbReference>
<protein>
    <submittedName>
        <fullName evidence="6">DeoR family transcriptional regulator</fullName>
    </submittedName>
</protein>
<feature type="region of interest" description="Disordered" evidence="4">
    <location>
        <begin position="254"/>
        <end position="296"/>
    </location>
</feature>
<dbReference type="InterPro" id="IPR036390">
    <property type="entry name" value="WH_DNA-bd_sf"/>
</dbReference>
<evidence type="ECO:0000256" key="1">
    <source>
        <dbReference type="ARBA" id="ARBA00023015"/>
    </source>
</evidence>
<dbReference type="SUPFAM" id="SSF100950">
    <property type="entry name" value="NagB/RpiA/CoA transferase-like"/>
    <property type="match status" value="1"/>
</dbReference>
<keyword evidence="1" id="KW-0805">Transcription regulation</keyword>
<evidence type="ECO:0000313" key="7">
    <source>
        <dbReference type="Proteomes" id="UP000295818"/>
    </source>
</evidence>
<evidence type="ECO:0000256" key="4">
    <source>
        <dbReference type="SAM" id="MobiDB-lite"/>
    </source>
</evidence>
<keyword evidence="7" id="KW-1185">Reference proteome</keyword>
<feature type="compositionally biased region" description="Low complexity" evidence="4">
    <location>
        <begin position="254"/>
        <end position="274"/>
    </location>
</feature>
<dbReference type="EMBL" id="SLWM01000011">
    <property type="protein sequence ID" value="TCO18979.1"/>
    <property type="molecule type" value="Genomic_DNA"/>
</dbReference>
<dbReference type="Proteomes" id="UP000295818">
    <property type="component" value="Unassembled WGS sequence"/>
</dbReference>
<dbReference type="PANTHER" id="PTHR30363">
    <property type="entry name" value="HTH-TYPE TRANSCRIPTIONAL REGULATOR SRLR-RELATED"/>
    <property type="match status" value="1"/>
</dbReference>
<keyword evidence="3" id="KW-0804">Transcription</keyword>
<organism evidence="6 7">
    <name type="scientific">Kribbella orskensis</name>
    <dbReference type="NCBI Taxonomy" id="2512216"/>
    <lineage>
        <taxon>Bacteria</taxon>
        <taxon>Bacillati</taxon>
        <taxon>Actinomycetota</taxon>
        <taxon>Actinomycetes</taxon>
        <taxon>Propionibacteriales</taxon>
        <taxon>Kribbellaceae</taxon>
        <taxon>Kribbella</taxon>
    </lineage>
</organism>
<dbReference type="RefSeq" id="WP_132191399.1">
    <property type="nucleotide sequence ID" value="NZ_SLWM01000011.1"/>
</dbReference>
<dbReference type="InterPro" id="IPR014036">
    <property type="entry name" value="DeoR-like_C"/>
</dbReference>
<dbReference type="InterPro" id="IPR018356">
    <property type="entry name" value="Tscrpt_reg_HTH_DeoR_CS"/>
</dbReference>
<gene>
    <name evidence="6" type="ORF">EV644_111217</name>
</gene>
<dbReference type="PROSITE" id="PS00894">
    <property type="entry name" value="HTH_DEOR_1"/>
    <property type="match status" value="1"/>
</dbReference>
<evidence type="ECO:0000259" key="5">
    <source>
        <dbReference type="PROSITE" id="PS51000"/>
    </source>
</evidence>
<evidence type="ECO:0000256" key="3">
    <source>
        <dbReference type="ARBA" id="ARBA00023163"/>
    </source>
</evidence>
<dbReference type="InterPro" id="IPR037171">
    <property type="entry name" value="NagB/RpiA_transferase-like"/>
</dbReference>
<dbReference type="PANTHER" id="PTHR30363:SF44">
    <property type="entry name" value="AGA OPERON TRANSCRIPTIONAL REPRESSOR-RELATED"/>
    <property type="match status" value="1"/>
</dbReference>
<sequence>MKSTERQRVIVERLKAVPRVGVAELVTATGASDMTIRRDLDYLAAQGVLKRVHGGAVPAMPTGIEPPFAARATAALGPKQAIAKAAAERIRDGDTIVLDSGTTALEVARLLRNRTVTVMPLSLHVAQELVDAPGVRLLMPGGEPRPGELAMVGPLTLASLRALRFDVAVLSPCALSIEAGMTAFDLGDAEVKQQALAVSTRAIVLADGAKWDRAALAYICAADRPDLIITDSTAPEDARAVLARRGVLIQVADQPAADQPAADQPAIDQPAIDQSATDQPRTDQPVVARPALEGSS</sequence>
<dbReference type="SUPFAM" id="SSF46785">
    <property type="entry name" value="Winged helix' DNA-binding domain"/>
    <property type="match status" value="1"/>
</dbReference>
<evidence type="ECO:0000256" key="2">
    <source>
        <dbReference type="ARBA" id="ARBA00023125"/>
    </source>
</evidence>
<dbReference type="Gene3D" id="3.40.50.1360">
    <property type="match status" value="1"/>
</dbReference>
<dbReference type="SMART" id="SM01134">
    <property type="entry name" value="DeoRC"/>
    <property type="match status" value="1"/>
</dbReference>
<keyword evidence="2" id="KW-0238">DNA-binding</keyword>
<dbReference type="SMART" id="SM00420">
    <property type="entry name" value="HTH_DEOR"/>
    <property type="match status" value="1"/>
</dbReference>
<dbReference type="PROSITE" id="PS51000">
    <property type="entry name" value="HTH_DEOR_2"/>
    <property type="match status" value="1"/>
</dbReference>
<dbReference type="Pfam" id="PF08220">
    <property type="entry name" value="HTH_DeoR"/>
    <property type="match status" value="1"/>
</dbReference>
<accession>A0ABY2BG65</accession>
<evidence type="ECO:0000313" key="6">
    <source>
        <dbReference type="EMBL" id="TCO18979.1"/>
    </source>
</evidence>